<protein>
    <submittedName>
        <fullName evidence="1">Uncharacterized protein</fullName>
    </submittedName>
</protein>
<evidence type="ECO:0000313" key="1">
    <source>
        <dbReference type="EnsemblPlants" id="MELO3C033037.2.1"/>
    </source>
</evidence>
<sequence>MLESNPINLSRTIPSIFSFPSVSLLDDPNRKSSIAISRFSNSLDTNIHPLGFDLHCTGTARNDNSELKIEEVTELASLSTLITAASSTRPERLLQIASMLEKDDESEDLSLASSSSTRIVDGCDRADQEQIEYKSYYVHETRAKYPNGGSLKVGCLYRIQGAIAPLCTHLETRDHPRAFDFVKGVKYTNTDSKIKLLVEQACLNAPITELSGSSFYGGVAFSPANSRMKSPNMLLGF</sequence>
<accession>A0A9I9EFG4</accession>
<reference evidence="1" key="1">
    <citation type="submission" date="2023-03" db="UniProtKB">
        <authorList>
            <consortium name="EnsemblPlants"/>
        </authorList>
    </citation>
    <scope>IDENTIFICATION</scope>
</reference>
<dbReference type="AlphaFoldDB" id="A0A9I9EFG4"/>
<dbReference type="EnsemblPlants" id="MELO3C033037.2.1">
    <property type="protein sequence ID" value="MELO3C033037.2.1"/>
    <property type="gene ID" value="MELO3C033037.2"/>
</dbReference>
<dbReference type="Gramene" id="MELO3C033037.2.1">
    <property type="protein sequence ID" value="MELO3C033037.2.1"/>
    <property type="gene ID" value="MELO3C033037.2"/>
</dbReference>
<name>A0A9I9EFG4_CUCME</name>
<proteinExistence type="predicted"/>
<organism evidence="1">
    <name type="scientific">Cucumis melo</name>
    <name type="common">Muskmelon</name>
    <dbReference type="NCBI Taxonomy" id="3656"/>
    <lineage>
        <taxon>Eukaryota</taxon>
        <taxon>Viridiplantae</taxon>
        <taxon>Streptophyta</taxon>
        <taxon>Embryophyta</taxon>
        <taxon>Tracheophyta</taxon>
        <taxon>Spermatophyta</taxon>
        <taxon>Magnoliopsida</taxon>
        <taxon>eudicotyledons</taxon>
        <taxon>Gunneridae</taxon>
        <taxon>Pentapetalae</taxon>
        <taxon>rosids</taxon>
        <taxon>fabids</taxon>
        <taxon>Cucurbitales</taxon>
        <taxon>Cucurbitaceae</taxon>
        <taxon>Benincaseae</taxon>
        <taxon>Cucumis</taxon>
    </lineage>
</organism>